<dbReference type="EMBL" id="AP021861">
    <property type="protein sequence ID" value="BBO35675.1"/>
    <property type="molecule type" value="Genomic_DNA"/>
</dbReference>
<dbReference type="Proteomes" id="UP000326837">
    <property type="component" value="Chromosome"/>
</dbReference>
<protein>
    <submittedName>
        <fullName evidence="2">Uncharacterized protein</fullName>
    </submittedName>
</protein>
<keyword evidence="1" id="KW-1133">Transmembrane helix</keyword>
<gene>
    <name evidence="2" type="ORF">PLANPX_5287</name>
</gene>
<keyword evidence="1" id="KW-0472">Membrane</keyword>
<name>A0A5K7XH11_9BACT</name>
<evidence type="ECO:0000256" key="1">
    <source>
        <dbReference type="SAM" id="Phobius"/>
    </source>
</evidence>
<dbReference type="KEGG" id="lpav:PLANPX_5287"/>
<feature type="transmembrane region" description="Helical" evidence="1">
    <location>
        <begin position="7"/>
        <end position="25"/>
    </location>
</feature>
<evidence type="ECO:0000313" key="2">
    <source>
        <dbReference type="EMBL" id="BBO35675.1"/>
    </source>
</evidence>
<keyword evidence="3" id="KW-1185">Reference proteome</keyword>
<keyword evidence="1" id="KW-0812">Transmembrane</keyword>
<sequence>MRKNFTILGIAGVAILSAVSIAYLTNSPFQSPATLACAVLGAFAAIIAEQT</sequence>
<accession>A0A5K7XH11</accession>
<reference evidence="3" key="1">
    <citation type="submission" date="2019-10" db="EMBL/GenBank/DDBJ databases">
        <title>Lacipirellula parvula gen. nov., sp. nov., representing a lineage of planctomycetes widespread in freshwater anoxic habitats, and description of the family Lacipirellulaceae.</title>
        <authorList>
            <person name="Dedysh S.N."/>
            <person name="Kulichevskaya I.S."/>
            <person name="Beletsky A.V."/>
            <person name="Rakitin A.L."/>
            <person name="Mardanov A.V."/>
            <person name="Ivanova A.A."/>
            <person name="Saltykova V.X."/>
            <person name="Rijpstra W.I.C."/>
            <person name="Sinninghe Damste J.S."/>
            <person name="Ravin N.V."/>
        </authorList>
    </citation>
    <scope>NUCLEOTIDE SEQUENCE [LARGE SCALE GENOMIC DNA]</scope>
    <source>
        <strain evidence="3">PX69</strain>
    </source>
</reference>
<dbReference type="AlphaFoldDB" id="A0A5K7XH11"/>
<organism evidence="2 3">
    <name type="scientific">Lacipirellula parvula</name>
    <dbReference type="NCBI Taxonomy" id="2650471"/>
    <lineage>
        <taxon>Bacteria</taxon>
        <taxon>Pseudomonadati</taxon>
        <taxon>Planctomycetota</taxon>
        <taxon>Planctomycetia</taxon>
        <taxon>Pirellulales</taxon>
        <taxon>Lacipirellulaceae</taxon>
        <taxon>Lacipirellula</taxon>
    </lineage>
</organism>
<feature type="transmembrane region" description="Helical" evidence="1">
    <location>
        <begin position="31"/>
        <end position="48"/>
    </location>
</feature>
<proteinExistence type="predicted"/>
<evidence type="ECO:0000313" key="3">
    <source>
        <dbReference type="Proteomes" id="UP000326837"/>
    </source>
</evidence>